<dbReference type="AlphaFoldDB" id="A0A4Q4RNP7"/>
<keyword evidence="2" id="KW-1185">Reference proteome</keyword>
<evidence type="ECO:0000313" key="1">
    <source>
        <dbReference type="EMBL" id="RYO58592.1"/>
    </source>
</evidence>
<comment type="caution">
    <text evidence="1">The sequence shown here is derived from an EMBL/GenBank/DDBJ whole genome shotgun (WGS) entry which is preliminary data.</text>
</comment>
<protein>
    <submittedName>
        <fullName evidence="1">Uncharacterized protein</fullName>
    </submittedName>
</protein>
<proteinExistence type="predicted"/>
<name>A0A4Q4RNP7_9PLEO</name>
<dbReference type="Proteomes" id="UP000293823">
    <property type="component" value="Unassembled WGS sequence"/>
</dbReference>
<reference evidence="2" key="1">
    <citation type="journal article" date="2019" name="bioRxiv">
        <title>Genomics, evolutionary history and diagnostics of the Alternaria alternata species group including apple and Asian pear pathotypes.</title>
        <authorList>
            <person name="Armitage A.D."/>
            <person name="Cockerton H.M."/>
            <person name="Sreenivasaprasad S."/>
            <person name="Woodhall J.W."/>
            <person name="Lane C.R."/>
            <person name="Harrison R.J."/>
            <person name="Clarkson J.P."/>
        </authorList>
    </citation>
    <scope>NUCLEOTIDE SEQUENCE [LARGE SCALE GENOMIC DNA]</scope>
    <source>
        <strain evidence="2">RGR 97.0016</strain>
    </source>
</reference>
<organism evidence="1 2">
    <name type="scientific">Alternaria arborescens</name>
    <dbReference type="NCBI Taxonomy" id="156630"/>
    <lineage>
        <taxon>Eukaryota</taxon>
        <taxon>Fungi</taxon>
        <taxon>Dikarya</taxon>
        <taxon>Ascomycota</taxon>
        <taxon>Pezizomycotina</taxon>
        <taxon>Dothideomycetes</taxon>
        <taxon>Pleosporomycetidae</taxon>
        <taxon>Pleosporales</taxon>
        <taxon>Pleosporineae</taxon>
        <taxon>Pleosporaceae</taxon>
        <taxon>Alternaria</taxon>
        <taxon>Alternaria sect. Alternaria</taxon>
    </lineage>
</organism>
<accession>A0A4Q4RNP7</accession>
<sequence length="42" mass="4573">MKCVSRSLRAWTLALRAAAADSHRLDPSITLTYCVLKNVGAL</sequence>
<dbReference type="EMBL" id="PEJP01000030">
    <property type="protein sequence ID" value="RYO58592.1"/>
    <property type="molecule type" value="Genomic_DNA"/>
</dbReference>
<gene>
    <name evidence="1" type="ORF">AA0113_g7721</name>
</gene>
<evidence type="ECO:0000313" key="2">
    <source>
        <dbReference type="Proteomes" id="UP000293823"/>
    </source>
</evidence>